<dbReference type="RefSeq" id="WP_090858141.1">
    <property type="nucleotide sequence ID" value="NZ_FMZM01000008.1"/>
</dbReference>
<protein>
    <submittedName>
        <fullName evidence="1">Uncharacterized protein</fullName>
    </submittedName>
</protein>
<organism evidence="1 2">
    <name type="scientific">Nocardioides lianchengensis</name>
    <dbReference type="NCBI Taxonomy" id="1045774"/>
    <lineage>
        <taxon>Bacteria</taxon>
        <taxon>Bacillati</taxon>
        <taxon>Actinomycetota</taxon>
        <taxon>Actinomycetes</taxon>
        <taxon>Propionibacteriales</taxon>
        <taxon>Nocardioidaceae</taxon>
        <taxon>Nocardioides</taxon>
    </lineage>
</organism>
<evidence type="ECO:0000313" key="1">
    <source>
        <dbReference type="EMBL" id="SDD49070.1"/>
    </source>
</evidence>
<keyword evidence="2" id="KW-1185">Reference proteome</keyword>
<dbReference type="Proteomes" id="UP000199034">
    <property type="component" value="Unassembled WGS sequence"/>
</dbReference>
<dbReference type="EMBL" id="FMZM01000008">
    <property type="protein sequence ID" value="SDD49070.1"/>
    <property type="molecule type" value="Genomic_DNA"/>
</dbReference>
<gene>
    <name evidence="1" type="ORF">SAMN05421872_108206</name>
</gene>
<proteinExistence type="predicted"/>
<accession>A0A1G6V5V2</accession>
<sequence>MNQHQDDAQESAGQVSEVGAMDPADADTEISDDQGVAGNPDADNALEEGEDAGPNGKPAGNKESNRSY</sequence>
<name>A0A1G6V5V2_9ACTN</name>
<reference evidence="2" key="1">
    <citation type="submission" date="2016-10" db="EMBL/GenBank/DDBJ databases">
        <authorList>
            <person name="Varghese N."/>
            <person name="Submissions S."/>
        </authorList>
    </citation>
    <scope>NUCLEOTIDE SEQUENCE [LARGE SCALE GENOMIC DNA]</scope>
    <source>
        <strain evidence="2">CGMCC 4.6858</strain>
    </source>
</reference>
<evidence type="ECO:0000313" key="2">
    <source>
        <dbReference type="Proteomes" id="UP000199034"/>
    </source>
</evidence>
<dbReference type="AlphaFoldDB" id="A0A1G6V5V2"/>
<dbReference type="STRING" id="1045774.SAMN05421872_108206"/>